<keyword evidence="11 17" id="KW-1133">Transmembrane helix</keyword>
<dbReference type="Gene3D" id="3.40.1110.10">
    <property type="entry name" value="Calcium-transporting ATPase, cytoplasmic domain N"/>
    <property type="match status" value="1"/>
</dbReference>
<dbReference type="InterPro" id="IPR023214">
    <property type="entry name" value="HAD_sf"/>
</dbReference>
<dbReference type="PANTHER" id="PTHR24092">
    <property type="entry name" value="PROBABLE PHOSPHOLIPID-TRANSPORTING ATPASE"/>
    <property type="match status" value="1"/>
</dbReference>
<keyword evidence="8 15" id="KW-0067">ATP-binding</keyword>
<feature type="binding site" evidence="15">
    <location>
        <position position="818"/>
    </location>
    <ligand>
        <name>ATP</name>
        <dbReference type="ChEBI" id="CHEBI:30616"/>
    </ligand>
</feature>
<feature type="binding site" evidence="15">
    <location>
        <position position="702"/>
    </location>
    <ligand>
        <name>ATP</name>
        <dbReference type="ChEBI" id="CHEBI:30616"/>
    </ligand>
</feature>
<evidence type="ECO:0000256" key="18">
    <source>
        <dbReference type="SAM" id="MobiDB-lite"/>
    </source>
</evidence>
<dbReference type="SUPFAM" id="SSF81665">
    <property type="entry name" value="Calcium ATPase, transmembrane domain M"/>
    <property type="match status" value="1"/>
</dbReference>
<dbReference type="InterPro" id="IPR006539">
    <property type="entry name" value="P-type_ATPase_IV"/>
</dbReference>
<evidence type="ECO:0000256" key="3">
    <source>
        <dbReference type="ARBA" id="ARBA00008109"/>
    </source>
</evidence>
<evidence type="ECO:0000256" key="6">
    <source>
        <dbReference type="ARBA" id="ARBA00022723"/>
    </source>
</evidence>
<feature type="binding site" evidence="15">
    <location>
        <position position="585"/>
    </location>
    <ligand>
        <name>ATP</name>
        <dbReference type="ChEBI" id="CHEBI:30616"/>
    </ligand>
</feature>
<evidence type="ECO:0000256" key="4">
    <source>
        <dbReference type="ARBA" id="ARBA00022475"/>
    </source>
</evidence>
<feature type="binding site" evidence="15">
    <location>
        <position position="521"/>
    </location>
    <ligand>
        <name>ATP</name>
        <dbReference type="ChEBI" id="CHEBI:30616"/>
    </ligand>
</feature>
<dbReference type="Gene3D" id="3.40.50.1000">
    <property type="entry name" value="HAD superfamily/HAD-like"/>
    <property type="match status" value="1"/>
</dbReference>
<dbReference type="GO" id="GO:0000287">
    <property type="term" value="F:magnesium ion binding"/>
    <property type="evidence" value="ECO:0007669"/>
    <property type="project" value="UniProtKB-UniRule"/>
</dbReference>
<organism evidence="22 23">
    <name type="scientific">Capsaspora owczarzaki (strain ATCC 30864)</name>
    <dbReference type="NCBI Taxonomy" id="595528"/>
    <lineage>
        <taxon>Eukaryota</taxon>
        <taxon>Filasterea</taxon>
        <taxon>Capsaspora</taxon>
    </lineage>
</organism>
<dbReference type="GO" id="GO:0005802">
    <property type="term" value="C:trans-Golgi network"/>
    <property type="evidence" value="ECO:0007669"/>
    <property type="project" value="TreeGrafter"/>
</dbReference>
<evidence type="ECO:0000256" key="14">
    <source>
        <dbReference type="PIRSR" id="PIRSR606539-1"/>
    </source>
</evidence>
<feature type="transmembrane region" description="Helical" evidence="17">
    <location>
        <begin position="871"/>
        <end position="891"/>
    </location>
</feature>
<dbReference type="InterPro" id="IPR001757">
    <property type="entry name" value="P_typ_ATPase"/>
</dbReference>
<feature type="binding site" evidence="15">
    <location>
        <position position="409"/>
    </location>
    <ligand>
        <name>ATP</name>
        <dbReference type="ChEBI" id="CHEBI:30616"/>
    </ligand>
</feature>
<keyword evidence="9 16" id="KW-0460">Magnesium</keyword>
<evidence type="ECO:0000256" key="11">
    <source>
        <dbReference type="ARBA" id="ARBA00022989"/>
    </source>
</evidence>
<dbReference type="GO" id="GO:0005886">
    <property type="term" value="C:plasma membrane"/>
    <property type="evidence" value="ECO:0007669"/>
    <property type="project" value="UniProtKB-SubCell"/>
</dbReference>
<keyword evidence="23" id="KW-1185">Reference proteome</keyword>
<evidence type="ECO:0000259" key="20">
    <source>
        <dbReference type="Pfam" id="PF16209"/>
    </source>
</evidence>
<reference evidence="23" key="1">
    <citation type="submission" date="2011-02" db="EMBL/GenBank/DDBJ databases">
        <title>The Genome Sequence of Capsaspora owczarzaki ATCC 30864.</title>
        <authorList>
            <person name="Russ C."/>
            <person name="Cuomo C."/>
            <person name="Burger G."/>
            <person name="Gray M.W."/>
            <person name="Holland P.W.H."/>
            <person name="King N."/>
            <person name="Lang F.B.F."/>
            <person name="Roger A.J."/>
            <person name="Ruiz-Trillo I."/>
            <person name="Young S.K."/>
            <person name="Zeng Q."/>
            <person name="Gargeya S."/>
            <person name="Alvarado L."/>
            <person name="Berlin A."/>
            <person name="Chapman S.B."/>
            <person name="Chen Z."/>
            <person name="Freedman E."/>
            <person name="Gellesch M."/>
            <person name="Goldberg J."/>
            <person name="Griggs A."/>
            <person name="Gujja S."/>
            <person name="Heilman E."/>
            <person name="Heiman D."/>
            <person name="Howarth C."/>
            <person name="Mehta T."/>
            <person name="Neiman D."/>
            <person name="Pearson M."/>
            <person name="Roberts A."/>
            <person name="Saif S."/>
            <person name="Shea T."/>
            <person name="Shenoy N."/>
            <person name="Sisk P."/>
            <person name="Stolte C."/>
            <person name="Sykes S."/>
            <person name="White J."/>
            <person name="Yandava C."/>
            <person name="Haas B."/>
            <person name="Nusbaum C."/>
            <person name="Birren B."/>
        </authorList>
    </citation>
    <scope>NUCLEOTIDE SEQUENCE</scope>
    <source>
        <strain evidence="23">ATCC 30864</strain>
    </source>
</reference>
<feature type="transmembrane region" description="Helical" evidence="17">
    <location>
        <begin position="293"/>
        <end position="318"/>
    </location>
</feature>
<dbReference type="SUPFAM" id="SSF56784">
    <property type="entry name" value="HAD-like"/>
    <property type="match status" value="1"/>
</dbReference>
<dbReference type="InterPro" id="IPR044492">
    <property type="entry name" value="P_typ_ATPase_HD_dom"/>
</dbReference>
<dbReference type="GO" id="GO:0005524">
    <property type="term" value="F:ATP binding"/>
    <property type="evidence" value="ECO:0007669"/>
    <property type="project" value="UniProtKB-UniRule"/>
</dbReference>
<feature type="domain" description="P-type ATPase C-terminal" evidence="21">
    <location>
        <begin position="840"/>
        <end position="1092"/>
    </location>
</feature>
<gene>
    <name evidence="22" type="ORF">CAOG_000572</name>
</gene>
<feature type="binding site" evidence="16">
    <location>
        <position position="409"/>
    </location>
    <ligand>
        <name>Mg(2+)</name>
        <dbReference type="ChEBI" id="CHEBI:18420"/>
    </ligand>
</feature>
<dbReference type="PROSITE" id="PS00154">
    <property type="entry name" value="ATPASE_E1_E2"/>
    <property type="match status" value="1"/>
</dbReference>
<dbReference type="FunFam" id="3.40.1110.10:FF:000035">
    <property type="entry name" value="Phospholipid-transporting ATPase"/>
    <property type="match status" value="1"/>
</dbReference>
<dbReference type="Pfam" id="PF13246">
    <property type="entry name" value="Cation_ATPase"/>
    <property type="match status" value="1"/>
</dbReference>
<dbReference type="SUPFAM" id="SSF81660">
    <property type="entry name" value="Metal cation-transporting ATPase, ATP-binding domain N"/>
    <property type="match status" value="1"/>
</dbReference>
<dbReference type="EC" id="7.6.2.1" evidence="17"/>
<dbReference type="Pfam" id="PF16212">
    <property type="entry name" value="PhoLip_ATPase_C"/>
    <property type="match status" value="1"/>
</dbReference>
<dbReference type="NCBIfam" id="TIGR01652">
    <property type="entry name" value="ATPase-Plipid"/>
    <property type="match status" value="1"/>
</dbReference>
<dbReference type="GO" id="GO:0016887">
    <property type="term" value="F:ATP hydrolysis activity"/>
    <property type="evidence" value="ECO:0007669"/>
    <property type="project" value="InterPro"/>
</dbReference>
<dbReference type="STRING" id="595528.A0A0D2VGL0"/>
<evidence type="ECO:0000256" key="16">
    <source>
        <dbReference type="PIRSR" id="PIRSR606539-3"/>
    </source>
</evidence>
<evidence type="ECO:0000256" key="9">
    <source>
        <dbReference type="ARBA" id="ARBA00022842"/>
    </source>
</evidence>
<dbReference type="AlphaFoldDB" id="A0A0D2VGL0"/>
<proteinExistence type="inferred from homology"/>
<feature type="binding site" evidence="15">
    <location>
        <position position="794"/>
    </location>
    <ligand>
        <name>ATP</name>
        <dbReference type="ChEBI" id="CHEBI:30616"/>
    </ligand>
</feature>
<comment type="cofactor">
    <cofactor evidence="16">
        <name>Mg(2+)</name>
        <dbReference type="ChEBI" id="CHEBI:18420"/>
    </cofactor>
</comment>
<feature type="binding site" evidence="16">
    <location>
        <position position="818"/>
    </location>
    <ligand>
        <name>Mg(2+)</name>
        <dbReference type="ChEBI" id="CHEBI:18420"/>
    </ligand>
</feature>
<dbReference type="NCBIfam" id="TIGR01494">
    <property type="entry name" value="ATPase_P-type"/>
    <property type="match status" value="1"/>
</dbReference>
<dbReference type="SFLD" id="SFLDG00002">
    <property type="entry name" value="C1.7:_P-type_atpase_like"/>
    <property type="match status" value="1"/>
</dbReference>
<evidence type="ECO:0000256" key="8">
    <source>
        <dbReference type="ARBA" id="ARBA00022840"/>
    </source>
</evidence>
<evidence type="ECO:0000256" key="12">
    <source>
        <dbReference type="ARBA" id="ARBA00023136"/>
    </source>
</evidence>
<dbReference type="GO" id="GO:0140326">
    <property type="term" value="F:ATPase-coupled intramembrane lipid transporter activity"/>
    <property type="evidence" value="ECO:0007669"/>
    <property type="project" value="UniProtKB-EC"/>
</dbReference>
<accession>A0A0D2VGL0</accession>
<evidence type="ECO:0000256" key="5">
    <source>
        <dbReference type="ARBA" id="ARBA00022692"/>
    </source>
</evidence>
<feature type="binding site" evidence="15">
    <location>
        <position position="410"/>
    </location>
    <ligand>
        <name>ATP</name>
        <dbReference type="ChEBI" id="CHEBI:30616"/>
    </ligand>
</feature>
<feature type="binding site" evidence="16">
    <location>
        <position position="814"/>
    </location>
    <ligand>
        <name>Mg(2+)</name>
        <dbReference type="ChEBI" id="CHEBI:18420"/>
    </ligand>
</feature>
<feature type="compositionally biased region" description="Basic and acidic residues" evidence="18">
    <location>
        <begin position="1107"/>
        <end position="1128"/>
    </location>
</feature>
<dbReference type="InterPro" id="IPR023298">
    <property type="entry name" value="ATPase_P-typ_TM_dom_sf"/>
</dbReference>
<keyword evidence="5 17" id="KW-0812">Transmembrane</keyword>
<dbReference type="InterPro" id="IPR059000">
    <property type="entry name" value="ATPase_P-type_domA"/>
</dbReference>
<comment type="similarity">
    <text evidence="3 17">Belongs to the cation transport ATPase (P-type) (TC 3.A.3) family. Type IV subfamily.</text>
</comment>
<dbReference type="InterPro" id="IPR036412">
    <property type="entry name" value="HAD-like_sf"/>
</dbReference>
<dbReference type="Gene3D" id="2.70.150.10">
    <property type="entry name" value="Calcium-transporting ATPase, cytoplasmic transduction domain A"/>
    <property type="match status" value="1"/>
</dbReference>
<dbReference type="FunFam" id="2.70.150.10:FF:000021">
    <property type="entry name" value="Phospholipid-transporting ATPase"/>
    <property type="match status" value="1"/>
</dbReference>
<evidence type="ECO:0000256" key="15">
    <source>
        <dbReference type="PIRSR" id="PIRSR606539-2"/>
    </source>
</evidence>
<evidence type="ECO:0000256" key="7">
    <source>
        <dbReference type="ARBA" id="ARBA00022741"/>
    </source>
</evidence>
<feature type="transmembrane region" description="Helical" evidence="17">
    <location>
        <begin position="989"/>
        <end position="1007"/>
    </location>
</feature>
<dbReference type="Pfam" id="PF00122">
    <property type="entry name" value="E1-E2_ATPase"/>
    <property type="match status" value="1"/>
</dbReference>
<dbReference type="SUPFAM" id="SSF81653">
    <property type="entry name" value="Calcium ATPase, transduction domain A"/>
    <property type="match status" value="1"/>
</dbReference>
<keyword evidence="12 17" id="KW-0472">Membrane</keyword>
<dbReference type="GO" id="GO:0007030">
    <property type="term" value="P:Golgi organization"/>
    <property type="evidence" value="ECO:0007669"/>
    <property type="project" value="TreeGrafter"/>
</dbReference>
<feature type="transmembrane region" description="Helical" evidence="17">
    <location>
        <begin position="954"/>
        <end position="977"/>
    </location>
</feature>
<dbReference type="RefSeq" id="XP_004365443.2">
    <property type="nucleotide sequence ID" value="XM_004365386.2"/>
</dbReference>
<feature type="domain" description="P-type ATPase N-terminal" evidence="20">
    <location>
        <begin position="32"/>
        <end position="98"/>
    </location>
</feature>
<feature type="binding site" evidence="15">
    <location>
        <position position="788"/>
    </location>
    <ligand>
        <name>ATP</name>
        <dbReference type="ChEBI" id="CHEBI:30616"/>
    </ligand>
</feature>
<keyword evidence="6 16" id="KW-0479">Metal-binding</keyword>
<feature type="binding site" evidence="15">
    <location>
        <position position="411"/>
    </location>
    <ligand>
        <name>ATP</name>
        <dbReference type="ChEBI" id="CHEBI:30616"/>
    </ligand>
</feature>
<dbReference type="InterPro" id="IPR032630">
    <property type="entry name" value="P_typ_ATPase_c"/>
</dbReference>
<evidence type="ECO:0000313" key="23">
    <source>
        <dbReference type="Proteomes" id="UP000008743"/>
    </source>
</evidence>
<evidence type="ECO:0000256" key="17">
    <source>
        <dbReference type="RuleBase" id="RU362033"/>
    </source>
</evidence>
<dbReference type="SFLD" id="SFLDF00027">
    <property type="entry name" value="p-type_atpase"/>
    <property type="match status" value="1"/>
</dbReference>
<dbReference type="InterPro" id="IPR018303">
    <property type="entry name" value="ATPase_P-typ_P_site"/>
</dbReference>
<dbReference type="InParanoid" id="A0A0D2VGL0"/>
<dbReference type="Pfam" id="PF16209">
    <property type="entry name" value="PhoLip_ATPase_N"/>
    <property type="match status" value="1"/>
</dbReference>
<feature type="transmembrane region" description="Helical" evidence="17">
    <location>
        <begin position="338"/>
        <end position="361"/>
    </location>
</feature>
<keyword evidence="7 15" id="KW-0547">Nucleotide-binding</keyword>
<dbReference type="Proteomes" id="UP000008743">
    <property type="component" value="Unassembled WGS sequence"/>
</dbReference>
<dbReference type="EMBL" id="KE346360">
    <property type="protein sequence ID" value="KJE89012.1"/>
    <property type="molecule type" value="Genomic_DNA"/>
</dbReference>
<feature type="binding site" evidence="15">
    <location>
        <position position="817"/>
    </location>
    <ligand>
        <name>ATP</name>
        <dbReference type="ChEBI" id="CHEBI:30616"/>
    </ligand>
</feature>
<comment type="subcellular location">
    <subcellularLocation>
        <location evidence="2">Cell membrane</location>
    </subcellularLocation>
    <subcellularLocation>
        <location evidence="1 17">Membrane</location>
        <topology evidence="1 17">Multi-pass membrane protein</topology>
    </subcellularLocation>
</comment>
<dbReference type="SFLD" id="SFLDS00003">
    <property type="entry name" value="Haloacid_Dehalogenase"/>
    <property type="match status" value="1"/>
</dbReference>
<protein>
    <recommendedName>
        <fullName evidence="17">Phospholipid-transporting ATPase</fullName>
        <ecNumber evidence="17">7.6.2.1</ecNumber>
    </recommendedName>
</protein>
<dbReference type="InterPro" id="IPR008250">
    <property type="entry name" value="ATPase_P-typ_transduc_dom_A_sf"/>
</dbReference>
<feature type="transmembrane region" description="Helical" evidence="17">
    <location>
        <begin position="903"/>
        <end position="924"/>
    </location>
</feature>
<feature type="transmembrane region" description="Helical" evidence="17">
    <location>
        <begin position="1058"/>
        <end position="1080"/>
    </location>
</feature>
<dbReference type="OrthoDB" id="377733at2759"/>
<evidence type="ECO:0000256" key="2">
    <source>
        <dbReference type="ARBA" id="ARBA00004236"/>
    </source>
</evidence>
<feature type="binding site" evidence="15">
    <location>
        <position position="700"/>
    </location>
    <ligand>
        <name>ATP</name>
        <dbReference type="ChEBI" id="CHEBI:30616"/>
    </ligand>
</feature>
<dbReference type="InterPro" id="IPR023299">
    <property type="entry name" value="ATPase_P-typ_cyto_dom_N"/>
</dbReference>
<feature type="binding site" evidence="15">
    <location>
        <position position="701"/>
    </location>
    <ligand>
        <name>ATP</name>
        <dbReference type="ChEBI" id="CHEBI:30616"/>
    </ligand>
</feature>
<dbReference type="FunFam" id="3.40.50.1000:FF:000001">
    <property type="entry name" value="Phospholipid-transporting ATPase IC"/>
    <property type="match status" value="1"/>
</dbReference>
<keyword evidence="4" id="KW-1003">Cell membrane</keyword>
<keyword evidence="10 17" id="KW-1278">Translocase</keyword>
<evidence type="ECO:0000256" key="10">
    <source>
        <dbReference type="ARBA" id="ARBA00022967"/>
    </source>
</evidence>
<dbReference type="PRINTS" id="PR00119">
    <property type="entry name" value="CATATPASE"/>
</dbReference>
<evidence type="ECO:0000259" key="21">
    <source>
        <dbReference type="Pfam" id="PF16212"/>
    </source>
</evidence>
<dbReference type="CDD" id="cd02073">
    <property type="entry name" value="P-type_ATPase_APLT_Dnf-like"/>
    <property type="match status" value="1"/>
</dbReference>
<feature type="binding site" evidence="15">
    <location>
        <position position="620"/>
    </location>
    <ligand>
        <name>ATP</name>
        <dbReference type="ChEBI" id="CHEBI:30616"/>
    </ligand>
</feature>
<comment type="catalytic activity">
    <reaction evidence="13 17">
        <text>ATP + H2O + phospholipidSide 1 = ADP + phosphate + phospholipidSide 2.</text>
        <dbReference type="EC" id="7.6.2.1"/>
    </reaction>
</comment>
<feature type="binding site" evidence="15">
    <location>
        <position position="562"/>
    </location>
    <ligand>
        <name>ATP</name>
        <dbReference type="ChEBI" id="CHEBI:30616"/>
    </ligand>
</feature>
<feature type="region of interest" description="Disordered" evidence="18">
    <location>
        <begin position="1107"/>
        <end position="1174"/>
    </location>
</feature>
<dbReference type="FunCoup" id="A0A0D2VGL0">
    <property type="interactions" value="119"/>
</dbReference>
<feature type="transmembrane region" description="Helical" evidence="17">
    <location>
        <begin position="77"/>
        <end position="110"/>
    </location>
</feature>
<evidence type="ECO:0000256" key="1">
    <source>
        <dbReference type="ARBA" id="ARBA00004141"/>
    </source>
</evidence>
<feature type="region of interest" description="Disordered" evidence="18">
    <location>
        <begin position="1"/>
        <end position="27"/>
    </location>
</feature>
<feature type="transmembrane region" description="Helical" evidence="17">
    <location>
        <begin position="1014"/>
        <end position="1038"/>
    </location>
</feature>
<evidence type="ECO:0000256" key="13">
    <source>
        <dbReference type="ARBA" id="ARBA00034036"/>
    </source>
</evidence>
<dbReference type="FunFam" id="3.40.50.1000:FF:000014">
    <property type="entry name" value="Phospholipid-transporting ATPase"/>
    <property type="match status" value="1"/>
</dbReference>
<dbReference type="eggNOG" id="KOG0206">
    <property type="taxonomic scope" value="Eukaryota"/>
</dbReference>
<feature type="active site" description="4-aspartylphosphate intermediate" evidence="14">
    <location>
        <position position="409"/>
    </location>
</feature>
<feature type="binding site" evidence="16">
    <location>
        <position position="411"/>
    </location>
    <ligand>
        <name>Mg(2+)</name>
        <dbReference type="ChEBI" id="CHEBI:18420"/>
    </ligand>
</feature>
<sequence length="1174" mass="130959">MSITASDSRALLPPMADGSHLNEDGSEKERRVAANNPGYNAAFKSYVGNHIVTSKYTILTFIPVNLFEQFRRVANAYFLFLLILQLIPAISALSWVTTAIPLIFVLAVTAVKDGFDDFKRHKSDHGVNTRPSRVLRNNAWIDVQWHEVVVGDIIAMNDGEFVAADLFLLSTSEPHGICYVETAELDGETNLKIRQAIPDTNHLDETHHLNEFDGVVFCEPPNNNLHRFDGALTYKNKQFPIDNDKILLRGCVVRNTKWIHGLVLFAGHDTKLMQNSGGARFKRTHMDKLMNNMVITIFCFLATLCLIAAIGSGIWTTLYGGDFRIYLPWETFTSTPGVIGVLNFFSFIILLNTLVPISLYVSVEIIRLIQSWLIDWDRGMYFPENNTPAAARSTTLTEELGQIQYIFSDKTGTLTRNVMSFLKCTIDGVSYGKALTAANAGAAARSDGNASAAGALTRVDFSWNALADQDFEFFDESLVKECRGGNPRAADFFRLLAICHTVVPEETEAGGLEYKAQSPDEAALVSAAKNFGFVFMRRTPTQVVISIHGQEETYDLLTIIEFNSDRKRMSIVVRMPNGKLRLYCKGADSVIYARLGPNSCEDLKTTTSQHLEVFANDGLRTLCLAYRDLGEEEFTAWQKEHHEASIALTDREARIGAVAERIETDLTLIGATAIEDKLQEGVPEAIANLARADIKIWVLTGDKQETAINIGFSCQLLRTDMELCIVNGKEEKDTLASLEQAKRVAEVNPDVAKALVIDGHSLHHALEPHNKLKFLEVASKSRAVICCRVSPLQKALVVTLVKEHKKAVTLAIGDGANDVSMIQAAHIGVGISGMEGRQAVLAADFSFAQFRFLERLLLVHGRWSYMRMCKFMAYFFYKNFAFTLCQFWYAFFSAFSATTLYDAWMITFYNVIFTSLPVLMVGIFDQDVDDKTSLKFPQLYIPGQRNLLFNKTKFWLSLAKGIWTSVVLFFFALGIFYDQLSPSGRTNNDLVFLGTCVAAVLVLVVNLEIGLNTYSWTIVNAVFVIASILSIWAFYFILYSVPAFGETVIAYYWAVYRIIASGAFWFYLGLGVATIFLPLLSMRYYQITYRPTPVDIVREIRKLDSTRDRQNRDSKSSDSLELGVREPTKPSPQPAHHGFAFSQEPGGADLITPGPRCSIGEGTGMGIKKPAARE</sequence>
<evidence type="ECO:0000259" key="19">
    <source>
        <dbReference type="Pfam" id="PF00122"/>
    </source>
</evidence>
<name>A0A0D2VGL0_CAPO3</name>
<dbReference type="PhylomeDB" id="A0A0D2VGL0"/>
<dbReference type="PANTHER" id="PTHR24092:SF190">
    <property type="entry name" value="PHOSPHOLIPID-TRANSPORTING ATPASE"/>
    <property type="match status" value="1"/>
</dbReference>
<dbReference type="GO" id="GO:0045332">
    <property type="term" value="P:phospholipid translocation"/>
    <property type="evidence" value="ECO:0007669"/>
    <property type="project" value="TreeGrafter"/>
</dbReference>
<evidence type="ECO:0000313" key="22">
    <source>
        <dbReference type="EMBL" id="KJE89012.1"/>
    </source>
</evidence>
<dbReference type="InterPro" id="IPR032631">
    <property type="entry name" value="P-type_ATPase_N"/>
</dbReference>
<feature type="domain" description="P-type ATPase A" evidence="19">
    <location>
        <begin position="130"/>
        <end position="190"/>
    </location>
</feature>